<feature type="site" description="Important for catalytic activity, responsible for pKa modulation of the active site Glu and correct orientation of both the proton donor and substrate" evidence="5">
    <location>
        <position position="172"/>
    </location>
</feature>
<keyword evidence="7" id="KW-0732">Signal</keyword>
<keyword evidence="9" id="KW-1185">Reference proteome</keyword>
<protein>
    <submittedName>
        <fullName evidence="8">Glycosyl hydrolases family 43</fullName>
    </submittedName>
</protein>
<feature type="chain" id="PRO_5038545380" evidence="7">
    <location>
        <begin position="24"/>
        <end position="348"/>
    </location>
</feature>
<evidence type="ECO:0000256" key="5">
    <source>
        <dbReference type="PIRSR" id="PIRSR606710-2"/>
    </source>
</evidence>
<feature type="active site" description="Proton donor" evidence="4">
    <location>
        <position position="224"/>
    </location>
</feature>
<dbReference type="EMBL" id="LT629732">
    <property type="protein sequence ID" value="SDS33596.1"/>
    <property type="molecule type" value="Genomic_DNA"/>
</dbReference>
<gene>
    <name evidence="8" type="ORF">SAMN04489717_2369</name>
</gene>
<keyword evidence="2 6" id="KW-0378">Hydrolase</keyword>
<dbReference type="Proteomes" id="UP000198983">
    <property type="component" value="Chromosome I"/>
</dbReference>
<dbReference type="OrthoDB" id="9801455at2"/>
<evidence type="ECO:0000256" key="4">
    <source>
        <dbReference type="PIRSR" id="PIRSR606710-1"/>
    </source>
</evidence>
<dbReference type="CDD" id="cd08999">
    <property type="entry name" value="GH43_ABN-like"/>
    <property type="match status" value="1"/>
</dbReference>
<organism evidence="8 9">
    <name type="scientific">Actinopolymorpha singaporensis</name>
    <dbReference type="NCBI Taxonomy" id="117157"/>
    <lineage>
        <taxon>Bacteria</taxon>
        <taxon>Bacillati</taxon>
        <taxon>Actinomycetota</taxon>
        <taxon>Actinomycetes</taxon>
        <taxon>Propionibacteriales</taxon>
        <taxon>Actinopolymorphaceae</taxon>
        <taxon>Actinopolymorpha</taxon>
    </lineage>
</organism>
<evidence type="ECO:0000256" key="3">
    <source>
        <dbReference type="ARBA" id="ARBA00023295"/>
    </source>
</evidence>
<dbReference type="GO" id="GO:0005975">
    <property type="term" value="P:carbohydrate metabolic process"/>
    <property type="evidence" value="ECO:0007669"/>
    <property type="project" value="InterPro"/>
</dbReference>
<dbReference type="RefSeq" id="WP_092653190.1">
    <property type="nucleotide sequence ID" value="NZ_LT629732.1"/>
</dbReference>
<dbReference type="Pfam" id="PF04616">
    <property type="entry name" value="Glyco_hydro_43"/>
    <property type="match status" value="1"/>
</dbReference>
<name>A0A1H1RDG0_9ACTN</name>
<evidence type="ECO:0000256" key="2">
    <source>
        <dbReference type="ARBA" id="ARBA00022801"/>
    </source>
</evidence>
<comment type="similarity">
    <text evidence="1 6">Belongs to the glycosyl hydrolase 43 family.</text>
</comment>
<dbReference type="PANTHER" id="PTHR42812">
    <property type="entry name" value="BETA-XYLOSIDASE"/>
    <property type="match status" value="1"/>
</dbReference>
<evidence type="ECO:0000313" key="9">
    <source>
        <dbReference type="Proteomes" id="UP000198983"/>
    </source>
</evidence>
<evidence type="ECO:0000256" key="6">
    <source>
        <dbReference type="RuleBase" id="RU361187"/>
    </source>
</evidence>
<keyword evidence="3 6" id="KW-0326">Glycosidase</keyword>
<feature type="active site" description="Proton acceptor" evidence="4">
    <location>
        <position position="50"/>
    </location>
</feature>
<proteinExistence type="inferred from homology"/>
<dbReference type="Gene3D" id="2.115.10.20">
    <property type="entry name" value="Glycosyl hydrolase domain, family 43"/>
    <property type="match status" value="1"/>
</dbReference>
<sequence>MRSQRTFRVTAYLSVLVVLVASAEAGRSVAQASGQEPRPVYVAPTGEAADPGVVRDGQDYYAFMTGGLARVALADNPRGPWQSMPNALSRWGEWASGKGAVWAPDAVRTSAGWVLYYAAQAEGFAGQRCIGTAVADQPGGPYEPAATPLVCPILGGEDPAADRPDQTSGVIDPSPFQDEDGTRYLLYKTQKTPGTIRMFPLSQDGLHGRGEASHELVRHSDSIENPVMVRRDGHYFLFAAANWYDQCRYSTVWRRSADLWSFADKDEHVLLDQAGTGLCGPGGADVVTGGGGPDRIFLHAWVCSAGNEPCRFTGVVTDPNRRRVVYAAVLSWGADGITPQVPAFLPPA</sequence>
<evidence type="ECO:0000256" key="1">
    <source>
        <dbReference type="ARBA" id="ARBA00009865"/>
    </source>
</evidence>
<dbReference type="STRING" id="117157.SAMN04489717_2369"/>
<dbReference type="SUPFAM" id="SSF75005">
    <property type="entry name" value="Arabinanase/levansucrase/invertase"/>
    <property type="match status" value="1"/>
</dbReference>
<evidence type="ECO:0000313" key="8">
    <source>
        <dbReference type="EMBL" id="SDS33596.1"/>
    </source>
</evidence>
<dbReference type="InterPro" id="IPR051795">
    <property type="entry name" value="Glycosyl_Hydrlase_43"/>
</dbReference>
<feature type="signal peptide" evidence="7">
    <location>
        <begin position="1"/>
        <end position="23"/>
    </location>
</feature>
<reference evidence="8 9" key="1">
    <citation type="submission" date="2016-10" db="EMBL/GenBank/DDBJ databases">
        <authorList>
            <person name="de Groot N.N."/>
        </authorList>
    </citation>
    <scope>NUCLEOTIDE SEQUENCE [LARGE SCALE GENOMIC DNA]</scope>
    <source>
        <strain evidence="8 9">DSM 22024</strain>
    </source>
</reference>
<dbReference type="GO" id="GO:0004553">
    <property type="term" value="F:hydrolase activity, hydrolyzing O-glycosyl compounds"/>
    <property type="evidence" value="ECO:0007669"/>
    <property type="project" value="InterPro"/>
</dbReference>
<dbReference type="PANTHER" id="PTHR42812:SF5">
    <property type="entry name" value="ENDO-ARABINASE"/>
    <property type="match status" value="1"/>
</dbReference>
<dbReference type="AlphaFoldDB" id="A0A1H1RDG0"/>
<accession>A0A1H1RDG0</accession>
<dbReference type="InterPro" id="IPR023296">
    <property type="entry name" value="Glyco_hydro_beta-prop_sf"/>
</dbReference>
<evidence type="ECO:0000256" key="7">
    <source>
        <dbReference type="SAM" id="SignalP"/>
    </source>
</evidence>
<dbReference type="InterPro" id="IPR006710">
    <property type="entry name" value="Glyco_hydro_43"/>
</dbReference>